<evidence type="ECO:0000256" key="1">
    <source>
        <dbReference type="SAM" id="MobiDB-lite"/>
    </source>
</evidence>
<sequence length="260" mass="30466">MLMYITICKANKNSDKTIADMITTGFTGQLKGRWSDNSETIRTLLQNLGCKNLTSFRFYKDVFLNRVMELPECNNTHWKSKFMDELLALFSKGVRKTLRGEGHSINYDDYTYGKLINIPKANSKDKKHSSKNKSSRKDYKKWKKMRIENKERRAKPYKEKKRFYKSKQKFDKVKGKIKNLDIDDNIKESLCKIMLNFDSGKSETRYSSHEESSTSDDLKALYQEEYISSNDDCLPCQQGLNCENEGEEDDLYKIYSSSRN</sequence>
<name>A0A9J5XT54_SOLCO</name>
<dbReference type="Pfam" id="PF24925">
    <property type="entry name" value="DUF7746"/>
    <property type="match status" value="1"/>
</dbReference>
<dbReference type="PANTHER" id="PTHR33054:SF13">
    <property type="entry name" value="CCHC-TYPE DOMAIN-CONTAINING PROTEIN"/>
    <property type="match status" value="1"/>
</dbReference>
<feature type="domain" description="DUF7746" evidence="2">
    <location>
        <begin position="1"/>
        <end position="38"/>
    </location>
</feature>
<evidence type="ECO:0000313" key="3">
    <source>
        <dbReference type="EMBL" id="KAG5590997.1"/>
    </source>
</evidence>
<reference evidence="3 4" key="1">
    <citation type="submission" date="2020-09" db="EMBL/GenBank/DDBJ databases">
        <title>De no assembly of potato wild relative species, Solanum commersonii.</title>
        <authorList>
            <person name="Cho K."/>
        </authorList>
    </citation>
    <scope>NUCLEOTIDE SEQUENCE [LARGE SCALE GENOMIC DNA]</scope>
    <source>
        <strain evidence="3">LZ3.2</strain>
        <tissue evidence="3">Leaf</tissue>
    </source>
</reference>
<feature type="compositionally biased region" description="Basic residues" evidence="1">
    <location>
        <begin position="125"/>
        <end position="142"/>
    </location>
</feature>
<evidence type="ECO:0000259" key="2">
    <source>
        <dbReference type="Pfam" id="PF24925"/>
    </source>
</evidence>
<dbReference type="EMBL" id="JACXVP010000008">
    <property type="protein sequence ID" value="KAG5590997.1"/>
    <property type="molecule type" value="Genomic_DNA"/>
</dbReference>
<keyword evidence="4" id="KW-1185">Reference proteome</keyword>
<dbReference type="PANTHER" id="PTHR33054">
    <property type="entry name" value="CCHC-TYPE DOMAIN-CONTAINING PROTEIN"/>
    <property type="match status" value="1"/>
</dbReference>
<dbReference type="AlphaFoldDB" id="A0A9J5XT54"/>
<evidence type="ECO:0000313" key="4">
    <source>
        <dbReference type="Proteomes" id="UP000824120"/>
    </source>
</evidence>
<accession>A0A9J5XT54</accession>
<proteinExistence type="predicted"/>
<feature type="region of interest" description="Disordered" evidence="1">
    <location>
        <begin position="121"/>
        <end position="142"/>
    </location>
</feature>
<organism evidence="3 4">
    <name type="scientific">Solanum commersonii</name>
    <name type="common">Commerson's wild potato</name>
    <name type="synonym">Commerson's nightshade</name>
    <dbReference type="NCBI Taxonomy" id="4109"/>
    <lineage>
        <taxon>Eukaryota</taxon>
        <taxon>Viridiplantae</taxon>
        <taxon>Streptophyta</taxon>
        <taxon>Embryophyta</taxon>
        <taxon>Tracheophyta</taxon>
        <taxon>Spermatophyta</taxon>
        <taxon>Magnoliopsida</taxon>
        <taxon>eudicotyledons</taxon>
        <taxon>Gunneridae</taxon>
        <taxon>Pentapetalae</taxon>
        <taxon>asterids</taxon>
        <taxon>lamiids</taxon>
        <taxon>Solanales</taxon>
        <taxon>Solanaceae</taxon>
        <taxon>Solanoideae</taxon>
        <taxon>Solaneae</taxon>
        <taxon>Solanum</taxon>
    </lineage>
</organism>
<comment type="caution">
    <text evidence="3">The sequence shown here is derived from an EMBL/GenBank/DDBJ whole genome shotgun (WGS) entry which is preliminary data.</text>
</comment>
<dbReference type="InterPro" id="IPR056648">
    <property type="entry name" value="DUF7746"/>
</dbReference>
<dbReference type="Proteomes" id="UP000824120">
    <property type="component" value="Chromosome 8"/>
</dbReference>
<dbReference type="OrthoDB" id="1735266at2759"/>
<protein>
    <recommendedName>
        <fullName evidence="2">DUF7746 domain-containing protein</fullName>
    </recommendedName>
</protein>
<gene>
    <name evidence="3" type="ORF">H5410_041511</name>
</gene>